<proteinExistence type="inferred from homology"/>
<protein>
    <recommendedName>
        <fullName evidence="8">Coatomer subunit delta</fullName>
    </recommendedName>
</protein>
<evidence type="ECO:0000256" key="1">
    <source>
        <dbReference type="ARBA" id="ARBA00010516"/>
    </source>
</evidence>
<organism evidence="11 12">
    <name type="scientific">Timema podura</name>
    <name type="common">Walking stick</name>
    <dbReference type="NCBI Taxonomy" id="61482"/>
    <lineage>
        <taxon>Eukaryota</taxon>
        <taxon>Metazoa</taxon>
        <taxon>Ecdysozoa</taxon>
        <taxon>Arthropoda</taxon>
        <taxon>Hexapoda</taxon>
        <taxon>Insecta</taxon>
        <taxon>Pterygota</taxon>
        <taxon>Neoptera</taxon>
        <taxon>Polyneoptera</taxon>
        <taxon>Phasmatodea</taxon>
        <taxon>Timematodea</taxon>
        <taxon>Timematoidea</taxon>
        <taxon>Timematidae</taxon>
        <taxon>Timema</taxon>
    </lineage>
</organism>
<evidence type="ECO:0000256" key="8">
    <source>
        <dbReference type="RuleBase" id="RU364018"/>
    </source>
</evidence>
<dbReference type="InterPro" id="IPR036168">
    <property type="entry name" value="AP2_Mu_C_sf"/>
</dbReference>
<accession>A0ABN7PMA8</accession>
<dbReference type="PANTHER" id="PTHR10121">
    <property type="entry name" value="COATOMER SUBUNIT DELTA"/>
    <property type="match status" value="1"/>
</dbReference>
<dbReference type="EMBL" id="CAJPIN010066640">
    <property type="protein sequence ID" value="CAG2067312.1"/>
    <property type="molecule type" value="Genomic_DNA"/>
</dbReference>
<evidence type="ECO:0000256" key="9">
    <source>
        <dbReference type="RuleBase" id="RU366052"/>
    </source>
</evidence>
<dbReference type="InterPro" id="IPR028565">
    <property type="entry name" value="MHD"/>
</dbReference>
<keyword evidence="7 8" id="KW-0968">Cytoplasmic vesicle</keyword>
<evidence type="ECO:0000256" key="2">
    <source>
        <dbReference type="ARBA" id="ARBA00022448"/>
    </source>
</evidence>
<feature type="domain" description="MHD" evidence="10">
    <location>
        <begin position="1"/>
        <end position="139"/>
    </location>
</feature>
<keyword evidence="3 8" id="KW-0963">Cytoplasm</keyword>
<dbReference type="CDD" id="cd09254">
    <property type="entry name" value="AP_delta-COPI_MHD"/>
    <property type="match status" value="1"/>
</dbReference>
<dbReference type="PROSITE" id="PS51072">
    <property type="entry name" value="MHD"/>
    <property type="match status" value="1"/>
</dbReference>
<evidence type="ECO:0000256" key="3">
    <source>
        <dbReference type="ARBA" id="ARBA00022490"/>
    </source>
</evidence>
<sequence>VHSVHLRQEERLLLRVGREGGLQSFELHGLVTLRIANEKWGRIRVQLDNKDIRGIQLQTHPNVDKDLFKAKSQIGLKNPTKPFPLHTDVGVLKWRFQAQDETCIPLSSESNNFTSHASLVCNGHRSSCSLKPLKSCSKL</sequence>
<comment type="subunit">
    <text evidence="8">Oligomeric complex that consists of at least the alpha, beta, beta', gamma, delta, epsilon and zeta subunits.</text>
</comment>
<keyword evidence="6 8" id="KW-0333">Golgi apparatus</keyword>
<feature type="non-terminal residue" evidence="11">
    <location>
        <position position="1"/>
    </location>
</feature>
<dbReference type="SUPFAM" id="SSF49447">
    <property type="entry name" value="Second domain of Mu2 adaptin subunit (ap50) of ap2 adaptor"/>
    <property type="match status" value="1"/>
</dbReference>
<dbReference type="InterPro" id="IPR027059">
    <property type="entry name" value="Coatomer_dsu"/>
</dbReference>
<dbReference type="PANTHER" id="PTHR10121:SF0">
    <property type="entry name" value="COATOMER SUBUNIT DELTA"/>
    <property type="match status" value="1"/>
</dbReference>
<comment type="similarity">
    <text evidence="1 8">Belongs to the adaptor complexes medium subunit family. Delta-COP subfamily.</text>
</comment>
<keyword evidence="2 8" id="KW-0813">Transport</keyword>
<name>A0ABN7PMA8_TIMPD</name>
<keyword evidence="8" id="KW-0472">Membrane</keyword>
<dbReference type="Proteomes" id="UP001153148">
    <property type="component" value="Unassembled WGS sequence"/>
</dbReference>
<comment type="subcellular location">
    <subcellularLocation>
        <location evidence="8 9">Cytoplasm</location>
    </subcellularLocation>
    <subcellularLocation>
        <location evidence="8 9">Cytoplasmic vesicle</location>
        <location evidence="8 9">COPI-coated vesicle membrane</location>
        <topology evidence="8 9">Peripheral membrane protein</topology>
        <orientation evidence="8 9">Cytoplasmic side</orientation>
    </subcellularLocation>
    <subcellularLocation>
        <location evidence="8 9">Golgi apparatus membrane</location>
        <topology evidence="8 9">Peripheral membrane protein</topology>
        <orientation evidence="8 9">Cytoplasmic side</orientation>
    </subcellularLocation>
</comment>
<gene>
    <name evidence="11" type="ORF">TPAB3V08_LOCUS14255</name>
</gene>
<evidence type="ECO:0000313" key="12">
    <source>
        <dbReference type="Proteomes" id="UP001153148"/>
    </source>
</evidence>
<reference evidence="11" key="1">
    <citation type="submission" date="2021-03" db="EMBL/GenBank/DDBJ databases">
        <authorList>
            <person name="Tran Van P."/>
        </authorList>
    </citation>
    <scope>NUCLEOTIDE SEQUENCE</scope>
</reference>
<keyword evidence="5 8" id="KW-0653">Protein transport</keyword>
<comment type="caution">
    <text evidence="11">The sequence shown here is derived from an EMBL/GenBank/DDBJ whole genome shotgun (WGS) entry which is preliminary data.</text>
</comment>
<keyword evidence="12" id="KW-1185">Reference proteome</keyword>
<dbReference type="Pfam" id="PF00928">
    <property type="entry name" value="Adap_comp_sub"/>
    <property type="match status" value="1"/>
</dbReference>
<evidence type="ECO:0000256" key="5">
    <source>
        <dbReference type="ARBA" id="ARBA00022927"/>
    </source>
</evidence>
<evidence type="ECO:0000313" key="11">
    <source>
        <dbReference type="EMBL" id="CAG2067312.1"/>
    </source>
</evidence>
<comment type="function">
    <text evidence="8">The coatomer is a cytosolic protein complex that binds to dilysine motifs and reversibly associates with Golgi non-clathrin-coated vesicles, which further mediate biosynthetic protein transport from the ER, via the Golgi up to the trans Golgi network. Coatomer complex is required for budding from Golgi membranes, and is essential for the retrograde Golgi-to-ER transport of dilysine-tagged proteins.</text>
</comment>
<evidence type="ECO:0000259" key="10">
    <source>
        <dbReference type="PROSITE" id="PS51072"/>
    </source>
</evidence>
<evidence type="ECO:0000256" key="4">
    <source>
        <dbReference type="ARBA" id="ARBA00022892"/>
    </source>
</evidence>
<evidence type="ECO:0000256" key="7">
    <source>
        <dbReference type="ARBA" id="ARBA00023329"/>
    </source>
</evidence>
<keyword evidence="4 8" id="KW-0931">ER-Golgi transport</keyword>
<evidence type="ECO:0000256" key="6">
    <source>
        <dbReference type="ARBA" id="ARBA00023034"/>
    </source>
</evidence>